<evidence type="ECO:0000256" key="1">
    <source>
        <dbReference type="ARBA" id="ARBA00005254"/>
    </source>
</evidence>
<dbReference type="AlphaFoldDB" id="A0A1H9WDP3"/>
<reference evidence="4" key="1">
    <citation type="submission" date="2016-10" db="EMBL/GenBank/DDBJ databases">
        <authorList>
            <person name="Varghese N."/>
            <person name="Submissions S."/>
        </authorList>
    </citation>
    <scope>NUCLEOTIDE SEQUENCE [LARGE SCALE GENOMIC DNA]</scope>
    <source>
        <strain evidence="4">CGMCC 1.6963</strain>
    </source>
</reference>
<dbReference type="InterPro" id="IPR018376">
    <property type="entry name" value="Enoyl-CoA_hyd/isom_CS"/>
</dbReference>
<dbReference type="GO" id="GO:0003824">
    <property type="term" value="F:catalytic activity"/>
    <property type="evidence" value="ECO:0007669"/>
    <property type="project" value="InterPro"/>
</dbReference>
<evidence type="ECO:0000313" key="4">
    <source>
        <dbReference type="Proteomes" id="UP000199019"/>
    </source>
</evidence>
<dbReference type="CDD" id="cd06558">
    <property type="entry name" value="crotonase-like"/>
    <property type="match status" value="1"/>
</dbReference>
<name>A0A1H9WDP3_9MICO</name>
<dbReference type="InterPro" id="IPR051683">
    <property type="entry name" value="Enoyl-CoA_Hydratase/Isomerase"/>
</dbReference>
<sequence length="275" mass="29474">MTERGTATGPRQGAGTDEVRYEVADHVARVTIDRPAVLNAVDGATHERLRDIWASIEADPDVRAVVVTGAGERAFCVGADMSSAAIEQTGLEYWAKVDADGFGGLSLRTTLDVPVIARVNGYAMGGGMEMVLGCDIVVASEGAKFALSEPRVGRLPLDGGITQLVRRVPYTQAMGLLLTGRRASAAEMHRMGLVNEVVPADELDAAVDRWVQDILACSPSSLRAIKQVVQRTRHMTAQDARTQRVPALVAALDSEDSKEGVLAFQQKRPPVWTGR</sequence>
<comment type="similarity">
    <text evidence="1 2">Belongs to the enoyl-CoA hydratase/isomerase family.</text>
</comment>
<dbReference type="EMBL" id="FOHB01000005">
    <property type="protein sequence ID" value="SES32042.1"/>
    <property type="molecule type" value="Genomic_DNA"/>
</dbReference>
<dbReference type="Gene3D" id="3.90.226.10">
    <property type="entry name" value="2-enoyl-CoA Hydratase, Chain A, domain 1"/>
    <property type="match status" value="1"/>
</dbReference>
<dbReference type="OrthoDB" id="8452484at2"/>
<dbReference type="RefSeq" id="WP_091759262.1">
    <property type="nucleotide sequence ID" value="NZ_FOHB01000005.1"/>
</dbReference>
<dbReference type="PANTHER" id="PTHR42964:SF1">
    <property type="entry name" value="POLYKETIDE BIOSYNTHESIS ENOYL-COA HYDRATASE PKSH-RELATED"/>
    <property type="match status" value="1"/>
</dbReference>
<keyword evidence="4" id="KW-1185">Reference proteome</keyword>
<evidence type="ECO:0000313" key="3">
    <source>
        <dbReference type="EMBL" id="SES32042.1"/>
    </source>
</evidence>
<evidence type="ECO:0000256" key="2">
    <source>
        <dbReference type="RuleBase" id="RU003707"/>
    </source>
</evidence>
<organism evidence="3 4">
    <name type="scientific">Pedococcus cremeus</name>
    <dbReference type="NCBI Taxonomy" id="587636"/>
    <lineage>
        <taxon>Bacteria</taxon>
        <taxon>Bacillati</taxon>
        <taxon>Actinomycetota</taxon>
        <taxon>Actinomycetes</taxon>
        <taxon>Micrococcales</taxon>
        <taxon>Intrasporangiaceae</taxon>
        <taxon>Pedococcus</taxon>
    </lineage>
</organism>
<gene>
    <name evidence="3" type="ORF">SAMN05216199_2834</name>
</gene>
<dbReference type="STRING" id="587636.SAMN05216199_2834"/>
<protein>
    <submittedName>
        <fullName evidence="3">Crotonobetainyl-CoA hydratase</fullName>
    </submittedName>
</protein>
<dbReference type="InterPro" id="IPR029045">
    <property type="entry name" value="ClpP/crotonase-like_dom_sf"/>
</dbReference>
<dbReference type="PROSITE" id="PS00166">
    <property type="entry name" value="ENOYL_COA_HYDRATASE"/>
    <property type="match status" value="1"/>
</dbReference>
<dbReference type="SUPFAM" id="SSF52096">
    <property type="entry name" value="ClpP/crotonase"/>
    <property type="match status" value="1"/>
</dbReference>
<dbReference type="Proteomes" id="UP000199019">
    <property type="component" value="Unassembled WGS sequence"/>
</dbReference>
<dbReference type="PANTHER" id="PTHR42964">
    <property type="entry name" value="ENOYL-COA HYDRATASE"/>
    <property type="match status" value="1"/>
</dbReference>
<dbReference type="InterPro" id="IPR001753">
    <property type="entry name" value="Enoyl-CoA_hydra/iso"/>
</dbReference>
<proteinExistence type="inferred from homology"/>
<accession>A0A1H9WDP3</accession>
<dbReference type="Pfam" id="PF00378">
    <property type="entry name" value="ECH_1"/>
    <property type="match status" value="1"/>
</dbReference>